<dbReference type="GO" id="GO:0005886">
    <property type="term" value="C:plasma membrane"/>
    <property type="evidence" value="ECO:0007669"/>
    <property type="project" value="UniProtKB-SubCell"/>
</dbReference>
<comment type="subcellular location">
    <subcellularLocation>
        <location evidence="1">Cell inner membrane</location>
        <topology evidence="1">Single-pass type II membrane protein</topology>
    </subcellularLocation>
    <subcellularLocation>
        <location evidence="10">Cell membrane</location>
        <topology evidence="10">Single-pass type II membrane protein</topology>
    </subcellularLocation>
</comment>
<keyword evidence="9" id="KW-0472">Membrane</keyword>
<evidence type="ECO:0000256" key="1">
    <source>
        <dbReference type="ARBA" id="ARBA00004249"/>
    </source>
</evidence>
<keyword evidence="8" id="KW-1133">Transmembrane helix</keyword>
<evidence type="ECO:0000313" key="11">
    <source>
        <dbReference type="EMBL" id="TXE85835.1"/>
    </source>
</evidence>
<dbReference type="GO" id="GO:0015031">
    <property type="term" value="P:protein transport"/>
    <property type="evidence" value="ECO:0007669"/>
    <property type="project" value="UniProtKB-KW"/>
</dbReference>
<gene>
    <name evidence="11" type="ORF">FPD38_07570</name>
</gene>
<accession>A0A5C7E3D6</accession>
<dbReference type="Proteomes" id="UP000321629">
    <property type="component" value="Unassembled WGS sequence"/>
</dbReference>
<dbReference type="InterPro" id="IPR003400">
    <property type="entry name" value="ExbD"/>
</dbReference>
<dbReference type="RefSeq" id="WP_147556135.1">
    <property type="nucleotide sequence ID" value="NZ_VOWJ01000033.1"/>
</dbReference>
<dbReference type="PANTHER" id="PTHR30558">
    <property type="entry name" value="EXBD MEMBRANE COMPONENT OF PMF-DRIVEN MACROMOLECULE IMPORT SYSTEM"/>
    <property type="match status" value="1"/>
</dbReference>
<evidence type="ECO:0000256" key="2">
    <source>
        <dbReference type="ARBA" id="ARBA00005811"/>
    </source>
</evidence>
<comment type="similarity">
    <text evidence="2 10">Belongs to the ExbD/TolR family.</text>
</comment>
<name>A0A5C7E3D6_9BACT</name>
<evidence type="ECO:0000256" key="4">
    <source>
        <dbReference type="ARBA" id="ARBA00022475"/>
    </source>
</evidence>
<keyword evidence="3 10" id="KW-0813">Transport</keyword>
<dbReference type="PANTHER" id="PTHR30558:SF12">
    <property type="entry name" value="BIOPOLYMER TRANSPORT PROTEIN EXBD"/>
    <property type="match status" value="1"/>
</dbReference>
<dbReference type="Gene3D" id="3.30.420.270">
    <property type="match status" value="1"/>
</dbReference>
<evidence type="ECO:0000256" key="7">
    <source>
        <dbReference type="ARBA" id="ARBA00022927"/>
    </source>
</evidence>
<keyword evidence="7 10" id="KW-0653">Protein transport</keyword>
<proteinExistence type="inferred from homology"/>
<dbReference type="Pfam" id="PF02472">
    <property type="entry name" value="ExbD"/>
    <property type="match status" value="1"/>
</dbReference>
<protein>
    <submittedName>
        <fullName evidence="11">ExbD/TolR family protein</fullName>
    </submittedName>
</protein>
<reference evidence="11 12" key="1">
    <citation type="submission" date="2019-07" db="EMBL/GenBank/DDBJ databases">
        <title>Rapid identification of Enteric Bacteria from Whole Genome Sequences (WGS) using Average Nucleotide Identity (ANI).</title>
        <authorList>
            <person name="Lane C."/>
        </authorList>
    </citation>
    <scope>NUCLEOTIDE SEQUENCE [LARGE SCALE GENOMIC DNA]</scope>
    <source>
        <strain evidence="11 12">2016D-0084</strain>
    </source>
</reference>
<evidence type="ECO:0000313" key="12">
    <source>
        <dbReference type="Proteomes" id="UP000321629"/>
    </source>
</evidence>
<organism evidence="11 12">
    <name type="scientific">Campylobacter volucris</name>
    <dbReference type="NCBI Taxonomy" id="1031542"/>
    <lineage>
        <taxon>Bacteria</taxon>
        <taxon>Pseudomonadati</taxon>
        <taxon>Campylobacterota</taxon>
        <taxon>Epsilonproteobacteria</taxon>
        <taxon>Campylobacterales</taxon>
        <taxon>Campylobacteraceae</taxon>
        <taxon>Campylobacter</taxon>
    </lineage>
</organism>
<evidence type="ECO:0000256" key="3">
    <source>
        <dbReference type="ARBA" id="ARBA00022448"/>
    </source>
</evidence>
<evidence type="ECO:0000256" key="6">
    <source>
        <dbReference type="ARBA" id="ARBA00022692"/>
    </source>
</evidence>
<dbReference type="AlphaFoldDB" id="A0A5C7E3D6"/>
<keyword evidence="4" id="KW-1003">Cell membrane</keyword>
<keyword evidence="5" id="KW-0997">Cell inner membrane</keyword>
<dbReference type="GO" id="GO:0022857">
    <property type="term" value="F:transmembrane transporter activity"/>
    <property type="evidence" value="ECO:0007669"/>
    <property type="project" value="InterPro"/>
</dbReference>
<evidence type="ECO:0000256" key="9">
    <source>
        <dbReference type="ARBA" id="ARBA00023136"/>
    </source>
</evidence>
<keyword evidence="6 10" id="KW-0812">Transmembrane</keyword>
<evidence type="ECO:0000256" key="10">
    <source>
        <dbReference type="RuleBase" id="RU003879"/>
    </source>
</evidence>
<sequence length="129" mass="14628">MKFLEEKPELNITPLVDIMLVLLAILMVTAPSVTYEEKVQLPQGSQKNSSAPNLKSLIITINAKKEIFIGNNKFDFLSFADNINALKAQYDTNEIVFIRADKNLKYDDVMSVLRTMKHIGFHKVALQTE</sequence>
<dbReference type="EMBL" id="VOWJ01000033">
    <property type="protein sequence ID" value="TXE85835.1"/>
    <property type="molecule type" value="Genomic_DNA"/>
</dbReference>
<evidence type="ECO:0000256" key="5">
    <source>
        <dbReference type="ARBA" id="ARBA00022519"/>
    </source>
</evidence>
<comment type="caution">
    <text evidence="11">The sequence shown here is derived from an EMBL/GenBank/DDBJ whole genome shotgun (WGS) entry which is preliminary data.</text>
</comment>
<evidence type="ECO:0000256" key="8">
    <source>
        <dbReference type="ARBA" id="ARBA00022989"/>
    </source>
</evidence>